<dbReference type="OrthoDB" id="3728778at2"/>
<protein>
    <recommendedName>
        <fullName evidence="1">Actinobacteria/chloroflexi VLRF1 release factor domain-containing protein</fullName>
    </recommendedName>
</protein>
<reference evidence="2 3" key="2">
    <citation type="submission" date="2019-09" db="EMBL/GenBank/DDBJ databases">
        <authorList>
            <person name="Jin C."/>
        </authorList>
    </citation>
    <scope>NUCLEOTIDE SEQUENCE [LARGE SCALE GENOMIC DNA]</scope>
    <source>
        <strain evidence="2 3">AN110305</strain>
    </source>
</reference>
<sequence>MSRTRIVAGGGRAVEVAPERLAGWFERFGAGHGGVRHTVLAADRVVVTAEDGAVAEVAVPFGGLVGEPLGDEPHEAPGLAIEPLLRHVLAPRRIGLLLVRLGGHSVGVVHDGRIEVSSTDRRQVHGRNKAGGWSQQRFARRREGQARQALQAAAEDAVRVLAPRLGELDAVVLGGDRQALDALRADRRLAGVLALAEPRVLDVPEPRRSVLDDAAERARAVEIVVRPAD</sequence>
<comment type="caution">
    <text evidence="2">The sequence shown here is derived from an EMBL/GenBank/DDBJ whole genome shotgun (WGS) entry which is preliminary data.</text>
</comment>
<dbReference type="InterPro" id="IPR042226">
    <property type="entry name" value="eFR1_2_sf"/>
</dbReference>
<organism evidence="2 3">
    <name type="scientific">Solihabitans fulvus</name>
    <dbReference type="NCBI Taxonomy" id="1892852"/>
    <lineage>
        <taxon>Bacteria</taxon>
        <taxon>Bacillati</taxon>
        <taxon>Actinomycetota</taxon>
        <taxon>Actinomycetes</taxon>
        <taxon>Pseudonocardiales</taxon>
        <taxon>Pseudonocardiaceae</taxon>
        <taxon>Solihabitans</taxon>
    </lineage>
</organism>
<dbReference type="Pfam" id="PF18859">
    <property type="entry name" value="acVLRF1"/>
    <property type="match status" value="1"/>
</dbReference>
<keyword evidence="3" id="KW-1185">Reference proteome</keyword>
<name>A0A5B2XFI0_9PSEU</name>
<dbReference type="Gene3D" id="3.30.420.60">
    <property type="entry name" value="eRF1 domain 2"/>
    <property type="match status" value="1"/>
</dbReference>
<dbReference type="AlphaFoldDB" id="A0A5B2XFI0"/>
<dbReference type="RefSeq" id="WP_149850291.1">
    <property type="nucleotide sequence ID" value="NZ_VUOB01000026.1"/>
</dbReference>
<reference evidence="2 3" key="1">
    <citation type="submission" date="2019-09" db="EMBL/GenBank/DDBJ databases">
        <title>Goodfellowia gen. nov., a new genus of the Pseudonocardineae related to Actinoalloteichus, containing Goodfellowia coeruleoviolacea gen. nov., comb. nov. gen. nov., comb. nov.</title>
        <authorList>
            <person name="Labeda D."/>
        </authorList>
    </citation>
    <scope>NUCLEOTIDE SEQUENCE [LARGE SCALE GENOMIC DNA]</scope>
    <source>
        <strain evidence="2 3">AN110305</strain>
    </source>
</reference>
<accession>A0A5B2XFI0</accession>
<dbReference type="InterPro" id="IPR040783">
    <property type="entry name" value="VLRF1"/>
</dbReference>
<dbReference type="EMBL" id="VUOB01000026">
    <property type="protein sequence ID" value="KAA2261670.1"/>
    <property type="molecule type" value="Genomic_DNA"/>
</dbReference>
<evidence type="ECO:0000259" key="1">
    <source>
        <dbReference type="Pfam" id="PF18859"/>
    </source>
</evidence>
<evidence type="ECO:0000313" key="3">
    <source>
        <dbReference type="Proteomes" id="UP000323454"/>
    </source>
</evidence>
<dbReference type="Proteomes" id="UP000323454">
    <property type="component" value="Unassembled WGS sequence"/>
</dbReference>
<proteinExistence type="predicted"/>
<gene>
    <name evidence="2" type="ORF">F0L68_15570</name>
</gene>
<dbReference type="NCBIfam" id="NF041024">
    <property type="entry name" value="acVLRF1_NCBI"/>
    <property type="match status" value="1"/>
</dbReference>
<evidence type="ECO:0000313" key="2">
    <source>
        <dbReference type="EMBL" id="KAA2261670.1"/>
    </source>
</evidence>
<feature type="domain" description="Actinobacteria/chloroflexi VLRF1 release factor" evidence="1">
    <location>
        <begin position="92"/>
        <end position="223"/>
    </location>
</feature>
<dbReference type="SUPFAM" id="SSF53137">
    <property type="entry name" value="Translational machinery components"/>
    <property type="match status" value="1"/>
</dbReference>